<keyword evidence="3 7" id="KW-0460">Magnesium</keyword>
<keyword evidence="4 6" id="KW-0342">GTP-binding</keyword>
<organism evidence="9 10">
    <name type="scientific">Ambrosiozyma monospora</name>
    <name type="common">Yeast</name>
    <name type="synonym">Endomycopsis monosporus</name>
    <dbReference type="NCBI Taxonomy" id="43982"/>
    <lineage>
        <taxon>Eukaryota</taxon>
        <taxon>Fungi</taxon>
        <taxon>Dikarya</taxon>
        <taxon>Ascomycota</taxon>
        <taxon>Saccharomycotina</taxon>
        <taxon>Pichiomycetes</taxon>
        <taxon>Pichiales</taxon>
        <taxon>Pichiaceae</taxon>
        <taxon>Ambrosiozyma</taxon>
    </lineage>
</organism>
<dbReference type="PANTHER" id="PTHR10218:SF302">
    <property type="entry name" value="GUANINE NUCLEOTIDE-BINDING PROTEIN ALPHA-5 SUBUNIT"/>
    <property type="match status" value="1"/>
</dbReference>
<dbReference type="PROSITE" id="PS51882">
    <property type="entry name" value="G_ALPHA"/>
    <property type="match status" value="1"/>
</dbReference>
<evidence type="ECO:0000313" key="9">
    <source>
        <dbReference type="EMBL" id="GMG19805.1"/>
    </source>
</evidence>
<evidence type="ECO:0000256" key="8">
    <source>
        <dbReference type="SAM" id="MobiDB-lite"/>
    </source>
</evidence>
<dbReference type="PRINTS" id="PR01241">
    <property type="entry name" value="GPROTEINAFNG"/>
</dbReference>
<evidence type="ECO:0000256" key="7">
    <source>
        <dbReference type="PIRSR" id="PIRSR601019-2"/>
    </source>
</evidence>
<feature type="binding site" evidence="6">
    <location>
        <position position="415"/>
    </location>
    <ligand>
        <name>GTP</name>
        <dbReference type="ChEBI" id="CHEBI:37565"/>
    </ligand>
</feature>
<dbReference type="GO" id="GO:0005737">
    <property type="term" value="C:cytoplasm"/>
    <property type="evidence" value="ECO:0007669"/>
    <property type="project" value="TreeGrafter"/>
</dbReference>
<dbReference type="PANTHER" id="PTHR10218">
    <property type="entry name" value="GTP-BINDING PROTEIN ALPHA SUBUNIT"/>
    <property type="match status" value="1"/>
</dbReference>
<dbReference type="GO" id="GO:0007186">
    <property type="term" value="P:G protein-coupled receptor signaling pathway"/>
    <property type="evidence" value="ECO:0007669"/>
    <property type="project" value="InterPro"/>
</dbReference>
<dbReference type="Pfam" id="PF00503">
    <property type="entry name" value="G-alpha"/>
    <property type="match status" value="1"/>
</dbReference>
<dbReference type="GO" id="GO:0005834">
    <property type="term" value="C:heterotrimeric G-protein complex"/>
    <property type="evidence" value="ECO:0007669"/>
    <property type="project" value="InterPro"/>
</dbReference>
<dbReference type="SUPFAM" id="SSF52540">
    <property type="entry name" value="P-loop containing nucleoside triphosphate hydrolases"/>
    <property type="match status" value="1"/>
</dbReference>
<evidence type="ECO:0000256" key="6">
    <source>
        <dbReference type="PIRSR" id="PIRSR601019-1"/>
    </source>
</evidence>
<dbReference type="OrthoDB" id="5817230at2759"/>
<protein>
    <submittedName>
        <fullName evidence="9">Unnamed protein product</fullName>
    </submittedName>
</protein>
<sequence length="443" mass="50268">MGCTASTPVLDTTDPDFYEKQQNNEVEQMLLQHHQQDKNKVKMLLLGAGESGKSTVLKQMRVLHKGGFPMQERVQYGHIIWADTVSSMKKLIIKARELGIKLDCDDASNRELFAEKQKVLDYKVLDGIDALAAGGANFLRDYVLKYTQNEEARQKIMNSGTRSGGTNGGWENPGGSSSGGNDSEDETMRGLLEDVATTGENPSAKKYTKAEIAAAIQKLWKEDSGVQMCFSKSNVFHIEGSAPYFFEKAHFFAQDDYVCTDEDILKGRIKTVGITETNFNIDNTKFKILDAGGQRSERKKWIHCFDDITCVVFVAAVSEYDETLMEDDRFNRMHEAIMLFDSLCNYKKFVNKPFILFLNKVDLMKDKVRRSPVRKYFPDYNGKTNDVEDALKYFENLFLSINRSNRPIYVHRTCATDTQSMKFVLTAVTDMIIQESLKKSGLF</sequence>
<dbReference type="InterPro" id="IPR001019">
    <property type="entry name" value="Gprotein_alpha_su"/>
</dbReference>
<dbReference type="GO" id="GO:0001664">
    <property type="term" value="F:G protein-coupled receptor binding"/>
    <property type="evidence" value="ECO:0007669"/>
    <property type="project" value="InterPro"/>
</dbReference>
<keyword evidence="2 6" id="KW-0547">Nucleotide-binding</keyword>
<keyword evidence="5" id="KW-0807">Transducer</keyword>
<name>A0A9W6YRT7_AMBMO</name>
<evidence type="ECO:0000256" key="2">
    <source>
        <dbReference type="ARBA" id="ARBA00022741"/>
    </source>
</evidence>
<dbReference type="Gene3D" id="3.40.50.300">
    <property type="entry name" value="P-loop containing nucleotide triphosphate hydrolases"/>
    <property type="match status" value="2"/>
</dbReference>
<keyword evidence="1 7" id="KW-0479">Metal-binding</keyword>
<dbReference type="GO" id="GO:0000750">
    <property type="term" value="P:pheromone-dependent signal transduction involved in conjugation with cellular fusion"/>
    <property type="evidence" value="ECO:0007669"/>
    <property type="project" value="TreeGrafter"/>
</dbReference>
<feature type="binding site" evidence="7">
    <location>
        <position position="54"/>
    </location>
    <ligand>
        <name>Mg(2+)</name>
        <dbReference type="ChEBI" id="CHEBI:18420"/>
    </ligand>
</feature>
<dbReference type="GO" id="GO:0031683">
    <property type="term" value="F:G-protein beta/gamma-subunit complex binding"/>
    <property type="evidence" value="ECO:0007669"/>
    <property type="project" value="InterPro"/>
</dbReference>
<dbReference type="SUPFAM" id="SSF47895">
    <property type="entry name" value="Transducin (alpha subunit), insertion domain"/>
    <property type="match status" value="1"/>
</dbReference>
<dbReference type="PRINTS" id="PR00318">
    <property type="entry name" value="GPROTEINA"/>
</dbReference>
<dbReference type="Proteomes" id="UP001165063">
    <property type="component" value="Unassembled WGS sequence"/>
</dbReference>
<dbReference type="InterPro" id="IPR011025">
    <property type="entry name" value="GproteinA_insert"/>
</dbReference>
<feature type="binding site" evidence="7">
    <location>
        <position position="271"/>
    </location>
    <ligand>
        <name>Mg(2+)</name>
        <dbReference type="ChEBI" id="CHEBI:18420"/>
    </ligand>
</feature>
<dbReference type="EMBL" id="BSXU01000210">
    <property type="protein sequence ID" value="GMG19805.1"/>
    <property type="molecule type" value="Genomic_DNA"/>
</dbReference>
<dbReference type="CDD" id="cd00066">
    <property type="entry name" value="G-alpha"/>
    <property type="match status" value="1"/>
</dbReference>
<dbReference type="FunFam" id="3.40.50.300:FF:000563">
    <property type="entry name" value="Guanine nucleotide-binding protein alpha subunit"/>
    <property type="match status" value="1"/>
</dbReference>
<dbReference type="InterPro" id="IPR002975">
    <property type="entry name" value="Fungi_Gprotein_alpha"/>
</dbReference>
<feature type="binding site" evidence="6">
    <location>
        <begin position="50"/>
        <end position="55"/>
    </location>
    <ligand>
        <name>GTP</name>
        <dbReference type="ChEBI" id="CHEBI:37565"/>
    </ligand>
</feature>
<feature type="compositionally biased region" description="Gly residues" evidence="8">
    <location>
        <begin position="162"/>
        <end position="178"/>
    </location>
</feature>
<dbReference type="SMART" id="SM00275">
    <property type="entry name" value="G_alpha"/>
    <property type="match status" value="1"/>
</dbReference>
<keyword evidence="10" id="KW-1185">Reference proteome</keyword>
<accession>A0A9W6YRT7</accession>
<dbReference type="AlphaFoldDB" id="A0A9W6YRT7"/>
<dbReference type="GO" id="GO:0046872">
    <property type="term" value="F:metal ion binding"/>
    <property type="evidence" value="ECO:0007669"/>
    <property type="project" value="UniProtKB-KW"/>
</dbReference>
<feature type="binding site" evidence="6">
    <location>
        <begin position="290"/>
        <end position="294"/>
    </location>
    <ligand>
        <name>GTP</name>
        <dbReference type="ChEBI" id="CHEBI:37565"/>
    </ligand>
</feature>
<proteinExistence type="predicted"/>
<feature type="binding site" evidence="6">
    <location>
        <begin position="265"/>
        <end position="271"/>
    </location>
    <ligand>
        <name>GTP</name>
        <dbReference type="ChEBI" id="CHEBI:37565"/>
    </ligand>
</feature>
<dbReference type="GO" id="GO:0003924">
    <property type="term" value="F:GTPase activity"/>
    <property type="evidence" value="ECO:0007669"/>
    <property type="project" value="InterPro"/>
</dbReference>
<dbReference type="GO" id="GO:0005525">
    <property type="term" value="F:GTP binding"/>
    <property type="evidence" value="ECO:0007669"/>
    <property type="project" value="UniProtKB-KW"/>
</dbReference>
<evidence type="ECO:0000256" key="4">
    <source>
        <dbReference type="ARBA" id="ARBA00023134"/>
    </source>
</evidence>
<comment type="caution">
    <text evidence="9">The sequence shown here is derived from an EMBL/GenBank/DDBJ whole genome shotgun (WGS) entry which is preliminary data.</text>
</comment>
<gene>
    <name evidence="9" type="ORF">Amon01_000075400</name>
</gene>
<evidence type="ECO:0000256" key="5">
    <source>
        <dbReference type="ARBA" id="ARBA00023224"/>
    </source>
</evidence>
<evidence type="ECO:0000256" key="3">
    <source>
        <dbReference type="ARBA" id="ARBA00022842"/>
    </source>
</evidence>
<feature type="region of interest" description="Disordered" evidence="8">
    <location>
        <begin position="157"/>
        <end position="186"/>
    </location>
</feature>
<dbReference type="InterPro" id="IPR027417">
    <property type="entry name" value="P-loop_NTPase"/>
</dbReference>
<evidence type="ECO:0000313" key="10">
    <source>
        <dbReference type="Proteomes" id="UP001165063"/>
    </source>
</evidence>
<evidence type="ECO:0000256" key="1">
    <source>
        <dbReference type="ARBA" id="ARBA00022723"/>
    </source>
</evidence>
<reference evidence="9" key="1">
    <citation type="submission" date="2023-04" db="EMBL/GenBank/DDBJ databases">
        <title>Ambrosiozyma monospora NBRC 1965.</title>
        <authorList>
            <person name="Ichikawa N."/>
            <person name="Sato H."/>
            <person name="Tonouchi N."/>
        </authorList>
    </citation>
    <scope>NUCLEOTIDE SEQUENCE</scope>
    <source>
        <strain evidence="9">NBRC 1965</strain>
    </source>
</reference>
<feature type="binding site" evidence="6">
    <location>
        <begin position="359"/>
        <end position="362"/>
    </location>
    <ligand>
        <name>GTP</name>
        <dbReference type="ChEBI" id="CHEBI:37565"/>
    </ligand>
</feature>